<dbReference type="PROSITE" id="PS50231">
    <property type="entry name" value="RICIN_B_LECTIN"/>
    <property type="match status" value="2"/>
</dbReference>
<dbReference type="Pfam" id="PF00652">
    <property type="entry name" value="Ricin_B_lectin"/>
    <property type="match status" value="2"/>
</dbReference>
<accession>A0ABW0XBQ0</accession>
<dbReference type="Gene3D" id="2.80.10.50">
    <property type="match status" value="4"/>
</dbReference>
<feature type="region of interest" description="Disordered" evidence="1">
    <location>
        <begin position="111"/>
        <end position="131"/>
    </location>
</feature>
<gene>
    <name evidence="4" type="ORF">ACFP3U_26805</name>
</gene>
<feature type="compositionally biased region" description="Polar residues" evidence="1">
    <location>
        <begin position="116"/>
        <end position="126"/>
    </location>
</feature>
<dbReference type="SUPFAM" id="SSF50370">
    <property type="entry name" value="Ricin B-like lectins"/>
    <property type="match status" value="2"/>
</dbReference>
<sequence length="855" mass="86639">MCAVGIVLAAPGAAFADAGTGPAGAPTAQETGQATAANDPGPSTPGKMYVKPEPVNQGGDACGGEAPGWIGRTVPLPDGTSDVSLFAWAGTAQPGVGTVTVGFRVWDGTAGESAESGATTRTSQSVPAAGGWGQATVGRALADGHRYGWNAWSTGGGVNSPVTADCAFKVDLTAPTQPSIAPSAVFPPQGTGATPTGHAGDAGITVRVTSKDPVPGGCTDGCLASGVRAFQYTLDSHHSPGGTETVPASFTADGTAYADVPISVGADDWGSHQLLVRAVDGAGNSQPQATSYNFYAPWNRSTPDVAGDVDVDGVPDFLAPAADGSLALYRGGSGASAGPETASPMASSPRHDDWNNYLLAHRGAVVGTGDSLFAYHKGTKQLFLYTNDANATPNPVVGRFTRSASQLAASGMCKRGIDGTWDHITRMTAVQRGTGGTGLVTVEQGHLRYYPASGLPGCYIGAGVELGAPGEDWSGFTLMYPGDIGGVPTLWARDTVTGAVTGLVLPLDPNGKLLAGFAPLPLPAHKPLVSALQGAGGASLCADVDGGRAANGTATLLADCTEQGAGAGQAFTLGADGSAHVLGKCLDVTGGNTANGSPVNVWDCNGSPAQTWVAGPYPGTLKNPNADKCLDSAPGATAGEHLAIRDCHDGASGRWTAPAAQALLPLGLAQGAAPAVDSPGDMNADGHPDLIVTAADGRKFRYPGAAPDGDQPRFGAPQELGVQYSDPYNIGSVYHPGRCLDDFGGPEGSALHFYDCWNAANQSFTFASDGTLRTGGRCVTVQDDRTDWGTPVVVATCRGGSGQTWMYREDGSLYNPASDACLELPGWDDANGAGLGIWQCYGNPNQRWTLQPATA</sequence>
<evidence type="ECO:0000313" key="5">
    <source>
        <dbReference type="Proteomes" id="UP001595975"/>
    </source>
</evidence>
<name>A0ABW0XBQ0_9ACTN</name>
<feature type="chain" id="PRO_5047264951" evidence="2">
    <location>
        <begin position="17"/>
        <end position="855"/>
    </location>
</feature>
<proteinExistence type="predicted"/>
<keyword evidence="2" id="KW-0732">Signal</keyword>
<evidence type="ECO:0000313" key="4">
    <source>
        <dbReference type="EMBL" id="MFC5666566.1"/>
    </source>
</evidence>
<protein>
    <submittedName>
        <fullName evidence="4">Ricin-type beta-trefoil lectin domain protein</fullName>
    </submittedName>
</protein>
<comment type="caution">
    <text evidence="4">The sequence shown here is derived from an EMBL/GenBank/DDBJ whole genome shotgun (WGS) entry which is preliminary data.</text>
</comment>
<feature type="domain" description="Ricin B lectin" evidence="3">
    <location>
        <begin position="726"/>
        <end position="851"/>
    </location>
</feature>
<keyword evidence="5" id="KW-1185">Reference proteome</keyword>
<evidence type="ECO:0000256" key="2">
    <source>
        <dbReference type="SAM" id="SignalP"/>
    </source>
</evidence>
<evidence type="ECO:0000259" key="3">
    <source>
        <dbReference type="SMART" id="SM00458"/>
    </source>
</evidence>
<dbReference type="Proteomes" id="UP001595975">
    <property type="component" value="Unassembled WGS sequence"/>
</dbReference>
<feature type="region of interest" description="Disordered" evidence="1">
    <location>
        <begin position="16"/>
        <end position="46"/>
    </location>
</feature>
<dbReference type="SMART" id="SM00458">
    <property type="entry name" value="RICIN"/>
    <property type="match status" value="2"/>
</dbReference>
<feature type="signal peptide" evidence="2">
    <location>
        <begin position="1"/>
        <end position="16"/>
    </location>
</feature>
<reference evidence="5" key="1">
    <citation type="journal article" date="2019" name="Int. J. Syst. Evol. Microbiol.">
        <title>The Global Catalogue of Microorganisms (GCM) 10K type strain sequencing project: providing services to taxonomists for standard genome sequencing and annotation.</title>
        <authorList>
            <consortium name="The Broad Institute Genomics Platform"/>
            <consortium name="The Broad Institute Genome Sequencing Center for Infectious Disease"/>
            <person name="Wu L."/>
            <person name="Ma J."/>
        </authorList>
    </citation>
    <scope>NUCLEOTIDE SEQUENCE [LARGE SCALE GENOMIC DNA]</scope>
    <source>
        <strain evidence="5">CGMCC 4.1437</strain>
    </source>
</reference>
<feature type="compositionally biased region" description="Low complexity" evidence="1">
    <location>
        <begin position="16"/>
        <end position="32"/>
    </location>
</feature>
<dbReference type="InterPro" id="IPR000772">
    <property type="entry name" value="Ricin_B_lectin"/>
</dbReference>
<dbReference type="RefSeq" id="WP_380228257.1">
    <property type="nucleotide sequence ID" value="NZ_JBHSOF010000042.1"/>
</dbReference>
<dbReference type="EMBL" id="JBHSOF010000042">
    <property type="protein sequence ID" value="MFC5666566.1"/>
    <property type="molecule type" value="Genomic_DNA"/>
</dbReference>
<evidence type="ECO:0000256" key="1">
    <source>
        <dbReference type="SAM" id="MobiDB-lite"/>
    </source>
</evidence>
<feature type="domain" description="Ricin B lectin" evidence="3">
    <location>
        <begin position="530"/>
        <end position="658"/>
    </location>
</feature>
<dbReference type="InterPro" id="IPR035992">
    <property type="entry name" value="Ricin_B-like_lectins"/>
</dbReference>
<organism evidence="4 5">
    <name type="scientific">Kitasatospora misakiensis</name>
    <dbReference type="NCBI Taxonomy" id="67330"/>
    <lineage>
        <taxon>Bacteria</taxon>
        <taxon>Bacillati</taxon>
        <taxon>Actinomycetota</taxon>
        <taxon>Actinomycetes</taxon>
        <taxon>Kitasatosporales</taxon>
        <taxon>Streptomycetaceae</taxon>
        <taxon>Kitasatospora</taxon>
    </lineage>
</organism>